<reference evidence="9 10" key="1">
    <citation type="submission" date="2015-08" db="EMBL/GenBank/DDBJ databases">
        <authorList>
            <person name="Babu N.S."/>
            <person name="Beckwith C.J."/>
            <person name="Beseler K.G."/>
            <person name="Brison A."/>
            <person name="Carone J.V."/>
            <person name="Caskin T.P."/>
            <person name="Diamond M."/>
            <person name="Durham M.E."/>
            <person name="Foxe J.M."/>
            <person name="Go M."/>
            <person name="Henderson B.A."/>
            <person name="Jones I.B."/>
            <person name="McGettigan J.A."/>
            <person name="Micheletti S.J."/>
            <person name="Nasrallah M.E."/>
            <person name="Ortiz D."/>
            <person name="Piller C.R."/>
            <person name="Privatt S.R."/>
            <person name="Schneider S.L."/>
            <person name="Sharp S."/>
            <person name="Smith T.C."/>
            <person name="Stanton J.D."/>
            <person name="Ullery H.E."/>
            <person name="Wilson R.J."/>
            <person name="Serrano M.G."/>
            <person name="Buck G."/>
            <person name="Lee V."/>
            <person name="Wang Y."/>
            <person name="Carvalho R."/>
            <person name="Voegtly L."/>
            <person name="Shi R."/>
            <person name="Duckworth R."/>
            <person name="Johnson A."/>
            <person name="Loviza R."/>
            <person name="Walstead R."/>
            <person name="Shah Z."/>
            <person name="Kiflezghi M."/>
            <person name="Wade K."/>
            <person name="Ball S.L."/>
            <person name="Bradley K.W."/>
            <person name="Asai D.J."/>
            <person name="Bowman C.A."/>
            <person name="Russell D.A."/>
            <person name="Pope W.H."/>
            <person name="Jacobs-Sera D."/>
            <person name="Hendrix R.W."/>
            <person name="Hatfull G.F."/>
        </authorList>
    </citation>
    <scope>NUCLEOTIDE SEQUENCE [LARGE SCALE GENOMIC DNA]</scope>
    <source>
        <strain evidence="9 10">DSM 27648</strain>
    </source>
</reference>
<evidence type="ECO:0000313" key="10">
    <source>
        <dbReference type="Proteomes" id="UP000064967"/>
    </source>
</evidence>
<dbReference type="HAMAP" id="MF_00412">
    <property type="entry name" value="ProA"/>
    <property type="match status" value="1"/>
</dbReference>
<dbReference type="GO" id="GO:0004350">
    <property type="term" value="F:glutamate-5-semialdehyde dehydrogenase activity"/>
    <property type="evidence" value="ECO:0007669"/>
    <property type="project" value="UniProtKB-UniRule"/>
</dbReference>
<keyword evidence="7" id="KW-0963">Cytoplasm</keyword>
<evidence type="ECO:0000256" key="2">
    <source>
        <dbReference type="ARBA" id="ARBA00022605"/>
    </source>
</evidence>
<proteinExistence type="inferred from homology"/>
<keyword evidence="4 7" id="KW-0521">NADP</keyword>
<dbReference type="InterPro" id="IPR015590">
    <property type="entry name" value="Aldehyde_DH_dom"/>
</dbReference>
<evidence type="ECO:0000259" key="8">
    <source>
        <dbReference type="Pfam" id="PF00171"/>
    </source>
</evidence>
<dbReference type="NCBIfam" id="TIGR00407">
    <property type="entry name" value="proA"/>
    <property type="match status" value="1"/>
</dbReference>
<dbReference type="PANTHER" id="PTHR11063">
    <property type="entry name" value="GLUTAMATE SEMIALDEHYDE DEHYDROGENASE"/>
    <property type="match status" value="1"/>
</dbReference>
<dbReference type="AlphaFoldDB" id="A0A0K1QAF4"/>
<comment type="catalytic activity">
    <reaction evidence="6 7">
        <text>L-glutamate 5-semialdehyde + phosphate + NADP(+) = L-glutamyl 5-phosphate + NADPH + H(+)</text>
        <dbReference type="Rhea" id="RHEA:19541"/>
        <dbReference type="ChEBI" id="CHEBI:15378"/>
        <dbReference type="ChEBI" id="CHEBI:43474"/>
        <dbReference type="ChEBI" id="CHEBI:57783"/>
        <dbReference type="ChEBI" id="CHEBI:58066"/>
        <dbReference type="ChEBI" id="CHEBI:58274"/>
        <dbReference type="ChEBI" id="CHEBI:58349"/>
        <dbReference type="EC" id="1.2.1.41"/>
    </reaction>
</comment>
<evidence type="ECO:0000256" key="3">
    <source>
        <dbReference type="ARBA" id="ARBA00022650"/>
    </source>
</evidence>
<accession>A0A0K1QAF4</accession>
<sequence length="419" mass="44054">MTPLDAEVRAICERARKAARKLAPRPRAEKDAALEAVAQALETNASTILAANAADVAAAREKGTTGAMLDRLTLDASRLAGVAKSVREVVALPDPVGEVVSRMTRDDGLLVSRVRVPLGVVAMIYEARPNVTVEASALTLKAGNAVVLRGGSEAVRSNAALAEVLTRAIESAALPADAVQILPFTDRDGVRALVQQSDFVDLAIPRGGEALIRFVTENARVPVVQHYKGVCHVFLDAGVDLASATRIVLNAKMQRPGVCNALECLLVDAKDAERILPPVAKALLDAGCELHGDERTLALAPAAKPAAAGDWGKEFLDTVLAIRVVDGLDGALAHIAEFGSGHTEAILTPDAARAERFRREVDAACVVVNASTRFHDGGELGLGAEIGIATSRLHWRGPMGLESLTTMKWIVDGAGQIRA</sequence>
<dbReference type="Gene3D" id="3.40.309.10">
    <property type="entry name" value="Aldehyde Dehydrogenase, Chain A, domain 2"/>
    <property type="match status" value="1"/>
</dbReference>
<feature type="domain" description="Aldehyde dehydrogenase" evidence="8">
    <location>
        <begin position="6"/>
        <end position="283"/>
    </location>
</feature>
<dbReference type="InterPro" id="IPR016161">
    <property type="entry name" value="Ald_DH/histidinol_DH"/>
</dbReference>
<comment type="pathway">
    <text evidence="1 7">Amino-acid biosynthesis; L-proline biosynthesis; L-glutamate 5-semialdehyde from L-glutamate: step 2/2.</text>
</comment>
<dbReference type="RefSeq" id="WP_146653635.1">
    <property type="nucleotide sequence ID" value="NZ_CP012333.1"/>
</dbReference>
<dbReference type="Proteomes" id="UP000064967">
    <property type="component" value="Chromosome"/>
</dbReference>
<dbReference type="NCBIfam" id="NF001221">
    <property type="entry name" value="PRK00197.1"/>
    <property type="match status" value="1"/>
</dbReference>
<dbReference type="GO" id="GO:0055129">
    <property type="term" value="P:L-proline biosynthetic process"/>
    <property type="evidence" value="ECO:0007669"/>
    <property type="project" value="UniProtKB-UniRule"/>
</dbReference>
<protein>
    <recommendedName>
        <fullName evidence="7">Gamma-glutamyl phosphate reductase</fullName>
        <shortName evidence="7">GPR</shortName>
        <ecNumber evidence="7">1.2.1.41</ecNumber>
    </recommendedName>
    <alternativeName>
        <fullName evidence="7">Glutamate-5-semialdehyde dehydrogenase</fullName>
    </alternativeName>
    <alternativeName>
        <fullName evidence="7">Glutamyl-gamma-semialdehyde dehydrogenase</fullName>
        <shortName evidence="7">GSA dehydrogenase</shortName>
    </alternativeName>
</protein>
<dbReference type="InterPro" id="IPR016162">
    <property type="entry name" value="Ald_DH_N"/>
</dbReference>
<dbReference type="EMBL" id="CP012333">
    <property type="protein sequence ID" value="AKV02766.1"/>
    <property type="molecule type" value="Genomic_DNA"/>
</dbReference>
<evidence type="ECO:0000256" key="4">
    <source>
        <dbReference type="ARBA" id="ARBA00022857"/>
    </source>
</evidence>
<keyword evidence="3 7" id="KW-0641">Proline biosynthesis</keyword>
<gene>
    <name evidence="7" type="primary">proA</name>
    <name evidence="9" type="ORF">AKJ09_09429</name>
</gene>
<dbReference type="STRING" id="1391654.AKJ09_09429"/>
<comment type="function">
    <text evidence="7">Catalyzes the NADPH-dependent reduction of L-glutamate 5-phosphate into L-glutamate 5-semialdehyde and phosphate. The product spontaneously undergoes cyclization to form 1-pyrroline-5-carboxylate.</text>
</comment>
<evidence type="ECO:0000256" key="1">
    <source>
        <dbReference type="ARBA" id="ARBA00004985"/>
    </source>
</evidence>
<evidence type="ECO:0000256" key="7">
    <source>
        <dbReference type="HAMAP-Rule" id="MF_00412"/>
    </source>
</evidence>
<dbReference type="InterPro" id="IPR000965">
    <property type="entry name" value="GPR_dom"/>
</dbReference>
<dbReference type="GO" id="GO:0050661">
    <property type="term" value="F:NADP binding"/>
    <property type="evidence" value="ECO:0007669"/>
    <property type="project" value="InterPro"/>
</dbReference>
<dbReference type="FunFam" id="3.40.309.10:FF:000006">
    <property type="entry name" value="Gamma-glutamyl phosphate reductase"/>
    <property type="match status" value="1"/>
</dbReference>
<dbReference type="OrthoDB" id="9809970at2"/>
<dbReference type="Pfam" id="PF00171">
    <property type="entry name" value="Aldedh"/>
    <property type="match status" value="1"/>
</dbReference>
<dbReference type="EC" id="1.2.1.41" evidence="7"/>
<dbReference type="SUPFAM" id="SSF53720">
    <property type="entry name" value="ALDH-like"/>
    <property type="match status" value="1"/>
</dbReference>
<keyword evidence="10" id="KW-1185">Reference proteome</keyword>
<keyword evidence="5 7" id="KW-0560">Oxidoreductase</keyword>
<comment type="subcellular location">
    <subcellularLocation>
        <location evidence="7">Cytoplasm</location>
    </subcellularLocation>
</comment>
<dbReference type="Gene3D" id="3.40.605.10">
    <property type="entry name" value="Aldehyde Dehydrogenase, Chain A, domain 1"/>
    <property type="match status" value="1"/>
</dbReference>
<dbReference type="KEGG" id="llu:AKJ09_09429"/>
<dbReference type="CDD" id="cd07079">
    <property type="entry name" value="ALDH_F18-19_ProA-GPR"/>
    <property type="match status" value="1"/>
</dbReference>
<evidence type="ECO:0000256" key="5">
    <source>
        <dbReference type="ARBA" id="ARBA00023002"/>
    </source>
</evidence>
<dbReference type="InterPro" id="IPR020593">
    <property type="entry name" value="G-glutamylP_reductase_CS"/>
</dbReference>
<evidence type="ECO:0000256" key="6">
    <source>
        <dbReference type="ARBA" id="ARBA00049024"/>
    </source>
</evidence>
<dbReference type="PATRIC" id="fig|1391654.3.peg.9555"/>
<organism evidence="9 10">
    <name type="scientific">Labilithrix luteola</name>
    <dbReference type="NCBI Taxonomy" id="1391654"/>
    <lineage>
        <taxon>Bacteria</taxon>
        <taxon>Pseudomonadati</taxon>
        <taxon>Myxococcota</taxon>
        <taxon>Polyangia</taxon>
        <taxon>Polyangiales</taxon>
        <taxon>Labilitrichaceae</taxon>
        <taxon>Labilithrix</taxon>
    </lineage>
</organism>
<dbReference type="UniPathway" id="UPA00098">
    <property type="reaction ID" value="UER00360"/>
</dbReference>
<name>A0A0K1QAF4_9BACT</name>
<dbReference type="PIRSF" id="PIRSF000151">
    <property type="entry name" value="GPR"/>
    <property type="match status" value="1"/>
</dbReference>
<keyword evidence="2 7" id="KW-0028">Amino-acid biosynthesis</keyword>
<comment type="similarity">
    <text evidence="7">Belongs to the gamma-glutamyl phosphate reductase family.</text>
</comment>
<dbReference type="InterPro" id="IPR016163">
    <property type="entry name" value="Ald_DH_C"/>
</dbReference>
<dbReference type="GO" id="GO:0005737">
    <property type="term" value="C:cytoplasm"/>
    <property type="evidence" value="ECO:0007669"/>
    <property type="project" value="UniProtKB-SubCell"/>
</dbReference>
<dbReference type="PANTHER" id="PTHR11063:SF8">
    <property type="entry name" value="DELTA-1-PYRROLINE-5-CARBOXYLATE SYNTHASE"/>
    <property type="match status" value="1"/>
</dbReference>
<evidence type="ECO:0000313" key="9">
    <source>
        <dbReference type="EMBL" id="AKV02766.1"/>
    </source>
</evidence>
<dbReference type="PROSITE" id="PS01223">
    <property type="entry name" value="PROA"/>
    <property type="match status" value="1"/>
</dbReference>
<dbReference type="InterPro" id="IPR012134">
    <property type="entry name" value="Glu-5-SA_DH"/>
</dbReference>